<dbReference type="AlphaFoldDB" id="A0A518ARF3"/>
<keyword evidence="2" id="KW-0732">Signal</keyword>
<sequence precursor="true">MVQQLSKLATWATMLSCFLASSTNALGQELNEWQSSPAAYLELPQQGMPGQLIMPDGTAYQLVEQPDVTYSLSSEAMGMTPSSAPASGGASDSAKQDNGTNPAQNITTCIVSNEYYELDGGNQINTSYARLKFPIYDKRGSLLVEVPFTYYDFTAQFPESPEVGGIGDVKFQVSYNTWTSCDKKLTMINFLEFYVPSADTVAVGVPPGGNELTAFNVGTGKYVLGPGMGFVYMAQPNFIIAPLYFYETSIAGDGDRPMIRRGKWRIFAMYAWQSGAYILPEFQIVTNYKTGNNDTYIAPEFGYSSKGTTLYCKPGAGLSPDQNDRQWGFELGMRVQF</sequence>
<protein>
    <recommendedName>
        <fullName evidence="5">MetA-pathway of phenol degradation</fullName>
    </recommendedName>
</protein>
<evidence type="ECO:0000313" key="3">
    <source>
        <dbReference type="EMBL" id="QDU57304.1"/>
    </source>
</evidence>
<reference evidence="3 4" key="1">
    <citation type="submission" date="2019-02" db="EMBL/GenBank/DDBJ databases">
        <title>Deep-cultivation of Planctomycetes and their phenomic and genomic characterization uncovers novel biology.</title>
        <authorList>
            <person name="Wiegand S."/>
            <person name="Jogler M."/>
            <person name="Boedeker C."/>
            <person name="Pinto D."/>
            <person name="Vollmers J."/>
            <person name="Rivas-Marin E."/>
            <person name="Kohn T."/>
            <person name="Peeters S.H."/>
            <person name="Heuer A."/>
            <person name="Rast P."/>
            <person name="Oberbeckmann S."/>
            <person name="Bunk B."/>
            <person name="Jeske O."/>
            <person name="Meyerdierks A."/>
            <person name="Storesund J.E."/>
            <person name="Kallscheuer N."/>
            <person name="Luecker S."/>
            <person name="Lage O.M."/>
            <person name="Pohl T."/>
            <person name="Merkel B.J."/>
            <person name="Hornburger P."/>
            <person name="Mueller R.-W."/>
            <person name="Bruemmer F."/>
            <person name="Labrenz M."/>
            <person name="Spormann A.M."/>
            <person name="Op den Camp H."/>
            <person name="Overmann J."/>
            <person name="Amann R."/>
            <person name="Jetten M.S.M."/>
            <person name="Mascher T."/>
            <person name="Medema M.H."/>
            <person name="Devos D.P."/>
            <person name="Kaster A.-K."/>
            <person name="Ovreas L."/>
            <person name="Rohde M."/>
            <person name="Galperin M.Y."/>
            <person name="Jogler C."/>
        </authorList>
    </citation>
    <scope>NUCLEOTIDE SEQUENCE [LARGE SCALE GENOMIC DNA]</scope>
    <source>
        <strain evidence="3 4">Pan181</strain>
    </source>
</reference>
<dbReference type="EMBL" id="CP036278">
    <property type="protein sequence ID" value="QDU57304.1"/>
    <property type="molecule type" value="Genomic_DNA"/>
</dbReference>
<evidence type="ECO:0000256" key="2">
    <source>
        <dbReference type="SAM" id="SignalP"/>
    </source>
</evidence>
<proteinExistence type="predicted"/>
<feature type="region of interest" description="Disordered" evidence="1">
    <location>
        <begin position="75"/>
        <end position="103"/>
    </location>
</feature>
<organism evidence="3 4">
    <name type="scientific">Aeoliella mucimassa</name>
    <dbReference type="NCBI Taxonomy" id="2527972"/>
    <lineage>
        <taxon>Bacteria</taxon>
        <taxon>Pseudomonadati</taxon>
        <taxon>Planctomycetota</taxon>
        <taxon>Planctomycetia</taxon>
        <taxon>Pirellulales</taxon>
        <taxon>Lacipirellulaceae</taxon>
        <taxon>Aeoliella</taxon>
    </lineage>
</organism>
<gene>
    <name evidence="3" type="ORF">Pan181_35190</name>
</gene>
<feature type="chain" id="PRO_5021940596" description="MetA-pathway of phenol degradation" evidence="2">
    <location>
        <begin position="28"/>
        <end position="337"/>
    </location>
</feature>
<evidence type="ECO:0000256" key="1">
    <source>
        <dbReference type="SAM" id="MobiDB-lite"/>
    </source>
</evidence>
<name>A0A518ARF3_9BACT</name>
<evidence type="ECO:0000313" key="4">
    <source>
        <dbReference type="Proteomes" id="UP000315750"/>
    </source>
</evidence>
<evidence type="ECO:0008006" key="5">
    <source>
        <dbReference type="Google" id="ProtNLM"/>
    </source>
</evidence>
<feature type="signal peptide" evidence="2">
    <location>
        <begin position="1"/>
        <end position="27"/>
    </location>
</feature>
<dbReference type="Proteomes" id="UP000315750">
    <property type="component" value="Chromosome"/>
</dbReference>
<feature type="compositionally biased region" description="Low complexity" evidence="1">
    <location>
        <begin position="81"/>
        <end position="93"/>
    </location>
</feature>
<accession>A0A518ARF3</accession>
<dbReference type="KEGG" id="amuc:Pan181_35190"/>
<keyword evidence="4" id="KW-1185">Reference proteome</keyword>